<evidence type="ECO:0000256" key="1">
    <source>
        <dbReference type="SAM" id="SignalP"/>
    </source>
</evidence>
<dbReference type="Proteomes" id="UP001215598">
    <property type="component" value="Unassembled WGS sequence"/>
</dbReference>
<feature type="chain" id="PRO_5042265102" evidence="1">
    <location>
        <begin position="17"/>
        <end position="246"/>
    </location>
</feature>
<dbReference type="EMBL" id="JARKIB010000214">
    <property type="protein sequence ID" value="KAJ7723079.1"/>
    <property type="molecule type" value="Genomic_DNA"/>
</dbReference>
<proteinExistence type="predicted"/>
<sequence>MFAVLAAFPTVSISLSFLTFQSPRDFERIVRCFGSGVQTLALQRICILRGAPHQTSPLPIVRPQITRLKLISCAAAVSEKLGASSCPLDLQNLVDVTFTSPMSPAFIELLKSSQSTITSHSDLAFPLPALTHLSFDAVWMLALAVVVQSLSHSPGLPSLREISLTVTDLDAPLLPQHADWHLRNFDRAVNALQLPALQRVLFSLVDTTGRALKDEFLNPSGASKQELVEGCLPMLHARGVLVVKSC</sequence>
<reference evidence="2" key="1">
    <citation type="submission" date="2023-03" db="EMBL/GenBank/DDBJ databases">
        <title>Massive genome expansion in bonnet fungi (Mycena s.s.) driven by repeated elements and novel gene families across ecological guilds.</title>
        <authorList>
            <consortium name="Lawrence Berkeley National Laboratory"/>
            <person name="Harder C.B."/>
            <person name="Miyauchi S."/>
            <person name="Viragh M."/>
            <person name="Kuo A."/>
            <person name="Thoen E."/>
            <person name="Andreopoulos B."/>
            <person name="Lu D."/>
            <person name="Skrede I."/>
            <person name="Drula E."/>
            <person name="Henrissat B."/>
            <person name="Morin E."/>
            <person name="Kohler A."/>
            <person name="Barry K."/>
            <person name="LaButti K."/>
            <person name="Morin E."/>
            <person name="Salamov A."/>
            <person name="Lipzen A."/>
            <person name="Mereny Z."/>
            <person name="Hegedus B."/>
            <person name="Baldrian P."/>
            <person name="Stursova M."/>
            <person name="Weitz H."/>
            <person name="Taylor A."/>
            <person name="Grigoriev I.V."/>
            <person name="Nagy L.G."/>
            <person name="Martin F."/>
            <person name="Kauserud H."/>
        </authorList>
    </citation>
    <scope>NUCLEOTIDE SEQUENCE</scope>
    <source>
        <strain evidence="2">CBHHK182m</strain>
    </source>
</reference>
<organism evidence="2 3">
    <name type="scientific">Mycena metata</name>
    <dbReference type="NCBI Taxonomy" id="1033252"/>
    <lineage>
        <taxon>Eukaryota</taxon>
        <taxon>Fungi</taxon>
        <taxon>Dikarya</taxon>
        <taxon>Basidiomycota</taxon>
        <taxon>Agaricomycotina</taxon>
        <taxon>Agaricomycetes</taxon>
        <taxon>Agaricomycetidae</taxon>
        <taxon>Agaricales</taxon>
        <taxon>Marasmiineae</taxon>
        <taxon>Mycenaceae</taxon>
        <taxon>Mycena</taxon>
    </lineage>
</organism>
<protein>
    <submittedName>
        <fullName evidence="2">Uncharacterized protein</fullName>
    </submittedName>
</protein>
<comment type="caution">
    <text evidence="2">The sequence shown here is derived from an EMBL/GenBank/DDBJ whole genome shotgun (WGS) entry which is preliminary data.</text>
</comment>
<keyword evidence="3" id="KW-1185">Reference proteome</keyword>
<evidence type="ECO:0000313" key="2">
    <source>
        <dbReference type="EMBL" id="KAJ7723079.1"/>
    </source>
</evidence>
<accession>A0AAD7HL28</accession>
<evidence type="ECO:0000313" key="3">
    <source>
        <dbReference type="Proteomes" id="UP001215598"/>
    </source>
</evidence>
<keyword evidence="1" id="KW-0732">Signal</keyword>
<dbReference type="AlphaFoldDB" id="A0AAD7HL28"/>
<feature type="signal peptide" evidence="1">
    <location>
        <begin position="1"/>
        <end position="16"/>
    </location>
</feature>
<name>A0AAD7HL28_9AGAR</name>
<gene>
    <name evidence="2" type="ORF">B0H16DRAFT_1473066</name>
</gene>